<dbReference type="Proteomes" id="UP000481858">
    <property type="component" value="Unassembled WGS sequence"/>
</dbReference>
<dbReference type="InterPro" id="IPR036291">
    <property type="entry name" value="NAD(P)-bd_dom_sf"/>
</dbReference>
<proteinExistence type="predicted"/>
<dbReference type="Gene3D" id="3.40.50.720">
    <property type="entry name" value="NAD(P)-binding Rossmann-like Domain"/>
    <property type="match status" value="1"/>
</dbReference>
<dbReference type="AlphaFoldDB" id="A0A7C8IW60"/>
<organism evidence="1 2">
    <name type="scientific">Xylaria multiplex</name>
    <dbReference type="NCBI Taxonomy" id="323545"/>
    <lineage>
        <taxon>Eukaryota</taxon>
        <taxon>Fungi</taxon>
        <taxon>Dikarya</taxon>
        <taxon>Ascomycota</taxon>
        <taxon>Pezizomycotina</taxon>
        <taxon>Sordariomycetes</taxon>
        <taxon>Xylariomycetidae</taxon>
        <taxon>Xylariales</taxon>
        <taxon>Xylariaceae</taxon>
        <taxon>Xylaria</taxon>
    </lineage>
</organism>
<keyword evidence="2" id="KW-1185">Reference proteome</keyword>
<dbReference type="Pfam" id="PF00106">
    <property type="entry name" value="adh_short"/>
    <property type="match status" value="1"/>
</dbReference>
<gene>
    <name evidence="1" type="ORF">GQX73_g1259</name>
</gene>
<name>A0A7C8IW60_9PEZI</name>
<reference evidence="1 2" key="1">
    <citation type="submission" date="2019-12" db="EMBL/GenBank/DDBJ databases">
        <title>Draft genome sequence of the ascomycete Xylaria multiplex DSM 110363.</title>
        <authorList>
            <person name="Buettner E."/>
            <person name="Kellner H."/>
        </authorList>
    </citation>
    <scope>NUCLEOTIDE SEQUENCE [LARGE SCALE GENOMIC DNA]</scope>
    <source>
        <strain evidence="1 2">DSM 110363</strain>
    </source>
</reference>
<sequence>MRLFKPPRGVYKEEIHPYYGSGNTGIGGEAAGYFAAAGADAFIEDKYPGVWVSTISAHVTKQSEVERAFSQFAQAGKIDVLIHSAALIGLKEKLTELDSTAYLGAIQTNLTSAFWVSRSFVQYTALTSYFVAKMTVYYLWDAVAIANSNLNIFHTQPSVVLEVPRVLVTSKPTMYLVVSFNLWLASPKAQFLKDNFLWCNWDIDELKARATELKAGPEFSIGLMGWPWTPRR</sequence>
<protein>
    <submittedName>
        <fullName evidence="1">Uncharacterized protein</fullName>
    </submittedName>
</protein>
<accession>A0A7C8IW60</accession>
<dbReference type="InParanoid" id="A0A7C8IW60"/>
<dbReference type="InterPro" id="IPR002347">
    <property type="entry name" value="SDR_fam"/>
</dbReference>
<evidence type="ECO:0000313" key="2">
    <source>
        <dbReference type="Proteomes" id="UP000481858"/>
    </source>
</evidence>
<dbReference type="OrthoDB" id="1933717at2759"/>
<comment type="caution">
    <text evidence="1">The sequence shown here is derived from an EMBL/GenBank/DDBJ whole genome shotgun (WGS) entry which is preliminary data.</text>
</comment>
<dbReference type="SUPFAM" id="SSF51735">
    <property type="entry name" value="NAD(P)-binding Rossmann-fold domains"/>
    <property type="match status" value="1"/>
</dbReference>
<evidence type="ECO:0000313" key="1">
    <source>
        <dbReference type="EMBL" id="KAF2972340.1"/>
    </source>
</evidence>
<dbReference type="EMBL" id="WUBL01000007">
    <property type="protein sequence ID" value="KAF2972340.1"/>
    <property type="molecule type" value="Genomic_DNA"/>
</dbReference>